<dbReference type="Proteomes" id="UP001139981">
    <property type="component" value="Unassembled WGS sequence"/>
</dbReference>
<gene>
    <name evidence="1" type="ORF">IWW38_006280</name>
</gene>
<evidence type="ECO:0000313" key="2">
    <source>
        <dbReference type="Proteomes" id="UP001139981"/>
    </source>
</evidence>
<evidence type="ECO:0000313" key="1">
    <source>
        <dbReference type="EMBL" id="KAJ2878623.1"/>
    </source>
</evidence>
<protein>
    <submittedName>
        <fullName evidence="1">Uncharacterized protein</fullName>
    </submittedName>
</protein>
<proteinExistence type="predicted"/>
<name>A0ACC1LT48_9FUNG</name>
<comment type="caution">
    <text evidence="1">The sequence shown here is derived from an EMBL/GenBank/DDBJ whole genome shotgun (WGS) entry which is preliminary data.</text>
</comment>
<organism evidence="1 2">
    <name type="scientific">Coemansia aciculifera</name>
    <dbReference type="NCBI Taxonomy" id="417176"/>
    <lineage>
        <taxon>Eukaryota</taxon>
        <taxon>Fungi</taxon>
        <taxon>Fungi incertae sedis</taxon>
        <taxon>Zoopagomycota</taxon>
        <taxon>Kickxellomycotina</taxon>
        <taxon>Kickxellomycetes</taxon>
        <taxon>Kickxellales</taxon>
        <taxon>Kickxellaceae</taxon>
        <taxon>Coemansia</taxon>
    </lineage>
</organism>
<dbReference type="EMBL" id="JANBVB010003496">
    <property type="protein sequence ID" value="KAJ2878623.1"/>
    <property type="molecule type" value="Genomic_DNA"/>
</dbReference>
<accession>A0ACC1LT48</accession>
<keyword evidence="2" id="KW-1185">Reference proteome</keyword>
<sequence length="230" mass="25077">MKISAAEDEDGALNEVIVVIESYGLGTQANGANDARAPRGLLAAYWHGFNLIGEDHDDSEIHDHSHDKRTEQLKIRWEICGVDVTQLQQPYGSSGFPDEATQAGWQATVEHPFAALGWSTRLNVDVNAGVQWWRWQLAPANVNKDEPVYLTVSGKIVAYVWVNGTLLSKHRASTSSSSVLLRGGFGGSGQRALPDDVVVMMYGWADDTDTGKSTIAVELSLSDAVPEQRQ</sequence>
<reference evidence="1" key="1">
    <citation type="submission" date="2022-07" db="EMBL/GenBank/DDBJ databases">
        <title>Phylogenomic reconstructions and comparative analyses of Kickxellomycotina fungi.</title>
        <authorList>
            <person name="Reynolds N.K."/>
            <person name="Stajich J.E."/>
            <person name="Barry K."/>
            <person name="Grigoriev I.V."/>
            <person name="Crous P."/>
            <person name="Smith M.E."/>
        </authorList>
    </citation>
    <scope>NUCLEOTIDE SEQUENCE</scope>
    <source>
        <strain evidence="1">CBS 190363</strain>
    </source>
</reference>